<feature type="region of interest" description="Disordered" evidence="4">
    <location>
        <begin position="1"/>
        <end position="20"/>
    </location>
</feature>
<dbReference type="SMART" id="SM00248">
    <property type="entry name" value="ANK"/>
    <property type="match status" value="1"/>
</dbReference>
<dbReference type="PANTHER" id="PTHR24189:SF73">
    <property type="entry name" value="ANKYRIN REPEAT AND SOCS BOX-CONTAINING 15B"/>
    <property type="match status" value="1"/>
</dbReference>
<dbReference type="Gene3D" id="1.25.40.20">
    <property type="entry name" value="Ankyrin repeat-containing domain"/>
    <property type="match status" value="1"/>
</dbReference>
<name>A0A518ESC8_9BACT</name>
<evidence type="ECO:0000313" key="5">
    <source>
        <dbReference type="EMBL" id="QDV06972.1"/>
    </source>
</evidence>
<dbReference type="InterPro" id="IPR036770">
    <property type="entry name" value="Ankyrin_rpt-contain_sf"/>
</dbReference>
<dbReference type="SUPFAM" id="SSF48403">
    <property type="entry name" value="Ankyrin repeat"/>
    <property type="match status" value="1"/>
</dbReference>
<proteinExistence type="predicted"/>
<evidence type="ECO:0000256" key="2">
    <source>
        <dbReference type="ARBA" id="ARBA00023043"/>
    </source>
</evidence>
<dbReference type="AlphaFoldDB" id="A0A518ESC8"/>
<dbReference type="Pfam" id="PF13637">
    <property type="entry name" value="Ank_4"/>
    <property type="match status" value="1"/>
</dbReference>
<accession>A0A518ESC8</accession>
<sequence>METEEETREDLAAESAPTGPEPLAELQHAVRHGNTEAVSRILGGRPGLANAPSTRGGSLLLEAFEREADDIADLFVAARNDRGITELDIHEACAMGRAGIVQKRLTDDPLVFEEVGPTGFFPLHRAAYRGHVDAVSLLLQMGADPNARSQNGASLTPLHSAVAGAARFAVDETNGQSFRAVSERLIAAGADAELEMEGAWSAITAAERDNLHALLPVLRPAVDPSAPSNEDAATPLG</sequence>
<dbReference type="PANTHER" id="PTHR24189">
    <property type="entry name" value="MYOTROPHIN"/>
    <property type="match status" value="1"/>
</dbReference>
<evidence type="ECO:0000256" key="3">
    <source>
        <dbReference type="PROSITE-ProRule" id="PRU00023"/>
    </source>
</evidence>
<dbReference type="RefSeq" id="WP_145197630.1">
    <property type="nucleotide sequence ID" value="NZ_CP036434.1"/>
</dbReference>
<evidence type="ECO:0000256" key="1">
    <source>
        <dbReference type="ARBA" id="ARBA00022737"/>
    </source>
</evidence>
<dbReference type="PROSITE" id="PS50088">
    <property type="entry name" value="ANK_REPEAT"/>
    <property type="match status" value="1"/>
</dbReference>
<keyword evidence="6" id="KW-1185">Reference proteome</keyword>
<feature type="repeat" description="ANK" evidence="3">
    <location>
        <begin position="118"/>
        <end position="150"/>
    </location>
</feature>
<dbReference type="InterPro" id="IPR050745">
    <property type="entry name" value="Multifunctional_regulatory"/>
</dbReference>
<organism evidence="5 6">
    <name type="scientific">Saltatorellus ferox</name>
    <dbReference type="NCBI Taxonomy" id="2528018"/>
    <lineage>
        <taxon>Bacteria</taxon>
        <taxon>Pseudomonadati</taxon>
        <taxon>Planctomycetota</taxon>
        <taxon>Planctomycetia</taxon>
        <taxon>Planctomycetia incertae sedis</taxon>
        <taxon>Saltatorellus</taxon>
    </lineage>
</organism>
<evidence type="ECO:0000256" key="4">
    <source>
        <dbReference type="SAM" id="MobiDB-lite"/>
    </source>
</evidence>
<keyword evidence="2 3" id="KW-0040">ANK repeat</keyword>
<gene>
    <name evidence="5" type="ORF">Poly30_24910</name>
</gene>
<keyword evidence="1" id="KW-0677">Repeat</keyword>
<dbReference type="Proteomes" id="UP000320390">
    <property type="component" value="Chromosome"/>
</dbReference>
<protein>
    <submittedName>
        <fullName evidence="5">Ankyrin repeats (3 copies)</fullName>
    </submittedName>
</protein>
<dbReference type="PROSITE" id="PS50297">
    <property type="entry name" value="ANK_REP_REGION"/>
    <property type="match status" value="1"/>
</dbReference>
<reference evidence="5 6" key="1">
    <citation type="submission" date="2019-02" db="EMBL/GenBank/DDBJ databases">
        <title>Deep-cultivation of Planctomycetes and their phenomic and genomic characterization uncovers novel biology.</title>
        <authorList>
            <person name="Wiegand S."/>
            <person name="Jogler M."/>
            <person name="Boedeker C."/>
            <person name="Pinto D."/>
            <person name="Vollmers J."/>
            <person name="Rivas-Marin E."/>
            <person name="Kohn T."/>
            <person name="Peeters S.H."/>
            <person name="Heuer A."/>
            <person name="Rast P."/>
            <person name="Oberbeckmann S."/>
            <person name="Bunk B."/>
            <person name="Jeske O."/>
            <person name="Meyerdierks A."/>
            <person name="Storesund J.E."/>
            <person name="Kallscheuer N."/>
            <person name="Luecker S."/>
            <person name="Lage O.M."/>
            <person name="Pohl T."/>
            <person name="Merkel B.J."/>
            <person name="Hornburger P."/>
            <person name="Mueller R.-W."/>
            <person name="Bruemmer F."/>
            <person name="Labrenz M."/>
            <person name="Spormann A.M."/>
            <person name="Op den Camp H."/>
            <person name="Overmann J."/>
            <person name="Amann R."/>
            <person name="Jetten M.S.M."/>
            <person name="Mascher T."/>
            <person name="Medema M.H."/>
            <person name="Devos D.P."/>
            <person name="Kaster A.-K."/>
            <person name="Ovreas L."/>
            <person name="Rohde M."/>
            <person name="Galperin M.Y."/>
            <person name="Jogler C."/>
        </authorList>
    </citation>
    <scope>NUCLEOTIDE SEQUENCE [LARGE SCALE GENOMIC DNA]</scope>
    <source>
        <strain evidence="5 6">Poly30</strain>
    </source>
</reference>
<dbReference type="InterPro" id="IPR002110">
    <property type="entry name" value="Ankyrin_rpt"/>
</dbReference>
<dbReference type="EMBL" id="CP036434">
    <property type="protein sequence ID" value="QDV06972.1"/>
    <property type="molecule type" value="Genomic_DNA"/>
</dbReference>
<evidence type="ECO:0000313" key="6">
    <source>
        <dbReference type="Proteomes" id="UP000320390"/>
    </source>
</evidence>
<dbReference type="OrthoDB" id="264542at2"/>